<dbReference type="Proteomes" id="UP000494110">
    <property type="component" value="Unassembled WGS sequence"/>
</dbReference>
<evidence type="ECO:0008006" key="3">
    <source>
        <dbReference type="Google" id="ProtNLM"/>
    </source>
</evidence>
<gene>
    <name evidence="1" type="ORF">BLA39750_01047</name>
</gene>
<evidence type="ECO:0000313" key="2">
    <source>
        <dbReference type="Proteomes" id="UP000494110"/>
    </source>
</evidence>
<organism evidence="1 2">
    <name type="scientific">Burkholderia lata (strain ATCC 17760 / DSM 23089 / LMG 22485 / NCIMB 9086 / R18194 / 383)</name>
    <dbReference type="NCBI Taxonomy" id="482957"/>
    <lineage>
        <taxon>Bacteria</taxon>
        <taxon>Pseudomonadati</taxon>
        <taxon>Pseudomonadota</taxon>
        <taxon>Betaproteobacteria</taxon>
        <taxon>Burkholderiales</taxon>
        <taxon>Burkholderiaceae</taxon>
        <taxon>Burkholderia</taxon>
        <taxon>Burkholderia cepacia complex</taxon>
    </lineage>
</organism>
<reference evidence="1 2" key="1">
    <citation type="submission" date="2019-09" db="EMBL/GenBank/DDBJ databases">
        <authorList>
            <person name="Depoorter E."/>
        </authorList>
    </citation>
    <scope>NUCLEOTIDE SEQUENCE [LARGE SCALE GENOMIC DNA]</scope>
    <source>
        <strain evidence="1">R-39750</strain>
    </source>
</reference>
<proteinExistence type="predicted"/>
<accession>A0A6P2VB17</accession>
<evidence type="ECO:0000313" key="1">
    <source>
        <dbReference type="EMBL" id="VWC78838.1"/>
    </source>
</evidence>
<name>A0A6P2VB17_BURL3</name>
<dbReference type="RefSeq" id="WP_175011213.1">
    <property type="nucleotide sequence ID" value="NZ_CABVQN010000004.1"/>
</dbReference>
<protein>
    <recommendedName>
        <fullName evidence="3">Prolyl 4-hydroxylase alpha subunit Fe(2+) 2OG dioxygenase domain-containing protein</fullName>
    </recommendedName>
</protein>
<dbReference type="AlphaFoldDB" id="A0A6P2VB17"/>
<sequence length="163" mass="17654">MSTIAIPPKPAPPIGPILGRVALPDSVVRGSARLAEEFYTAAEENEFCGDAVETYAIPLWARTGGAVWLPDLASLGYRKAESGFRGREEVLVATAAVDAHTDDEGLVLMIVLHNQGLTFRQGKVRHVPQAGEWFLFDDRKPHGVTEAPGRSVFVGWNIPIVPI</sequence>
<dbReference type="EMBL" id="CABVQN010000004">
    <property type="protein sequence ID" value="VWC78838.1"/>
    <property type="molecule type" value="Genomic_DNA"/>
</dbReference>